<keyword evidence="3" id="KW-0804">Transcription</keyword>
<keyword evidence="1" id="KW-0805">Transcription regulation</keyword>
<evidence type="ECO:0000313" key="7">
    <source>
        <dbReference type="Proteomes" id="UP000636394"/>
    </source>
</evidence>
<organism evidence="6 7">
    <name type="scientific">Xiamenia xianingshaonis</name>
    <dbReference type="NCBI Taxonomy" id="2682776"/>
    <lineage>
        <taxon>Bacteria</taxon>
        <taxon>Bacillati</taxon>
        <taxon>Actinomycetota</taxon>
        <taxon>Coriobacteriia</taxon>
        <taxon>Eggerthellales</taxon>
        <taxon>Eggerthellaceae</taxon>
        <taxon>Xiamenia</taxon>
    </lineage>
</organism>
<keyword evidence="7" id="KW-1185">Reference proteome</keyword>
<dbReference type="PANTHER" id="PTHR30204:SF94">
    <property type="entry name" value="HEAVY METAL-DEPENDENT TRANSCRIPTIONAL REGULATOR HI_0293-RELATED"/>
    <property type="match status" value="1"/>
</dbReference>
<dbReference type="PROSITE" id="PS00552">
    <property type="entry name" value="HTH_MERR_1"/>
    <property type="match status" value="1"/>
</dbReference>
<dbReference type="InterPro" id="IPR009061">
    <property type="entry name" value="DNA-bd_dom_put_sf"/>
</dbReference>
<gene>
    <name evidence="6" type="ORF">GMI68_08165</name>
</gene>
<evidence type="ECO:0000256" key="3">
    <source>
        <dbReference type="ARBA" id="ARBA00023163"/>
    </source>
</evidence>
<dbReference type="RefSeq" id="WP_166340124.1">
    <property type="nucleotide sequence ID" value="NZ_WPCR01000011.1"/>
</dbReference>
<dbReference type="EMBL" id="WPCR01000011">
    <property type="protein sequence ID" value="NHM14732.1"/>
    <property type="molecule type" value="Genomic_DNA"/>
</dbReference>
<dbReference type="Pfam" id="PF13411">
    <property type="entry name" value="MerR_1"/>
    <property type="match status" value="2"/>
</dbReference>
<feature type="coiled-coil region" evidence="4">
    <location>
        <begin position="93"/>
        <end position="120"/>
    </location>
</feature>
<dbReference type="Proteomes" id="UP000636394">
    <property type="component" value="Unassembled WGS sequence"/>
</dbReference>
<evidence type="ECO:0000256" key="1">
    <source>
        <dbReference type="ARBA" id="ARBA00023015"/>
    </source>
</evidence>
<name>A0ABX0IPE9_9ACTN</name>
<reference evidence="6 7" key="1">
    <citation type="submission" date="2019-11" db="EMBL/GenBank/DDBJ databases">
        <title>Eggerthellaceae novel genus isolated from the rectal contents of marmort.</title>
        <authorList>
            <person name="Zhang G."/>
        </authorList>
    </citation>
    <scope>NUCLEOTIDE SEQUENCE [LARGE SCALE GENOMIC DNA]</scope>
    <source>
        <strain evidence="7">zg-886</strain>
    </source>
</reference>
<dbReference type="InterPro" id="IPR000551">
    <property type="entry name" value="MerR-type_HTH_dom"/>
</dbReference>
<evidence type="ECO:0000256" key="2">
    <source>
        <dbReference type="ARBA" id="ARBA00023125"/>
    </source>
</evidence>
<protein>
    <submittedName>
        <fullName evidence="6">MerR family transcriptional regulator</fullName>
    </submittedName>
</protein>
<dbReference type="CDD" id="cd00592">
    <property type="entry name" value="HTH_MerR-like"/>
    <property type="match status" value="1"/>
</dbReference>
<dbReference type="PANTHER" id="PTHR30204">
    <property type="entry name" value="REDOX-CYCLING DRUG-SENSING TRANSCRIPTIONAL ACTIVATOR SOXR"/>
    <property type="match status" value="1"/>
</dbReference>
<feature type="domain" description="HTH merR-type" evidence="5">
    <location>
        <begin position="124"/>
        <end position="192"/>
    </location>
</feature>
<dbReference type="PROSITE" id="PS50937">
    <property type="entry name" value="HTH_MERR_2"/>
    <property type="match status" value="2"/>
</dbReference>
<dbReference type="InterPro" id="IPR047057">
    <property type="entry name" value="MerR_fam"/>
</dbReference>
<accession>A0ABX0IPE9</accession>
<evidence type="ECO:0000256" key="4">
    <source>
        <dbReference type="SAM" id="Coils"/>
    </source>
</evidence>
<sequence>MATYRTSQIARIAGVHPNTVRLYEKWRFIPVAPREPNGYRVFTDVHVLQIQLVRAALEIEVLQAGLRKKMLDVVKLSAAGNYDEAMSLADEYISDVQRERANAEEAIKIVERLMRANEADGSTLLRRGEAAEALGITIDTLRNWELNGLLSVRRLQNGYRVYTESDMRVLKIIRALRCANYSLSSILRMLLNLPDASKAGIEAALDAPDCDDDVVTAYDRLLTSLAKAEENARTIIKTICELKKLR</sequence>
<dbReference type="SMART" id="SM00422">
    <property type="entry name" value="HTH_MERR"/>
    <property type="match status" value="2"/>
</dbReference>
<dbReference type="Gene3D" id="1.10.1660.10">
    <property type="match status" value="2"/>
</dbReference>
<keyword evidence="4" id="KW-0175">Coiled coil</keyword>
<evidence type="ECO:0000313" key="6">
    <source>
        <dbReference type="EMBL" id="NHM14732.1"/>
    </source>
</evidence>
<evidence type="ECO:0000259" key="5">
    <source>
        <dbReference type="PROSITE" id="PS50937"/>
    </source>
</evidence>
<dbReference type="SUPFAM" id="SSF46955">
    <property type="entry name" value="Putative DNA-binding domain"/>
    <property type="match status" value="2"/>
</dbReference>
<comment type="caution">
    <text evidence="6">The sequence shown here is derived from an EMBL/GenBank/DDBJ whole genome shotgun (WGS) entry which is preliminary data.</text>
</comment>
<proteinExistence type="predicted"/>
<feature type="domain" description="HTH merR-type" evidence="5">
    <location>
        <begin position="3"/>
        <end position="60"/>
    </location>
</feature>
<keyword evidence="2" id="KW-0238">DNA-binding</keyword>